<feature type="region of interest" description="Disordered" evidence="1">
    <location>
        <begin position="230"/>
        <end position="277"/>
    </location>
</feature>
<dbReference type="PANTHER" id="PTHR11188">
    <property type="entry name" value="ARRESTIN DOMAIN CONTAINING PROTEIN"/>
    <property type="match status" value="1"/>
</dbReference>
<feature type="domain" description="Arrestin-like N-terminal" evidence="2">
    <location>
        <begin position="21"/>
        <end position="122"/>
    </location>
</feature>
<dbReference type="PANTHER" id="PTHR11188:SF17">
    <property type="entry name" value="FI21816P1"/>
    <property type="match status" value="1"/>
</dbReference>
<dbReference type="CDD" id="cd22952">
    <property type="entry name" value="ART10-like"/>
    <property type="match status" value="1"/>
</dbReference>
<feature type="compositionally biased region" description="Low complexity" evidence="1">
    <location>
        <begin position="248"/>
        <end position="276"/>
    </location>
</feature>
<dbReference type="InterPro" id="IPR011021">
    <property type="entry name" value="Arrestin-like_N"/>
</dbReference>
<dbReference type="Gene3D" id="2.60.40.640">
    <property type="match status" value="1"/>
</dbReference>
<proteinExistence type="predicted"/>
<dbReference type="GO" id="GO:0030674">
    <property type="term" value="F:protein-macromolecule adaptor activity"/>
    <property type="evidence" value="ECO:0007669"/>
    <property type="project" value="TreeGrafter"/>
</dbReference>
<dbReference type="STRING" id="983967.A0A1E4SVD5"/>
<dbReference type="InterPro" id="IPR050357">
    <property type="entry name" value="Arrestin_domain-protein"/>
</dbReference>
<dbReference type="EMBL" id="KV453863">
    <property type="protein sequence ID" value="ODV83463.1"/>
    <property type="molecule type" value="Genomic_DNA"/>
</dbReference>
<dbReference type="GO" id="GO:0005886">
    <property type="term" value="C:plasma membrane"/>
    <property type="evidence" value="ECO:0007669"/>
    <property type="project" value="TreeGrafter"/>
</dbReference>
<dbReference type="AlphaFoldDB" id="A0A1E4SVD5"/>
<evidence type="ECO:0000256" key="1">
    <source>
        <dbReference type="SAM" id="MobiDB-lite"/>
    </source>
</evidence>
<organism evidence="3 4">
    <name type="scientific">[Candida] arabinofermentans NRRL YB-2248</name>
    <dbReference type="NCBI Taxonomy" id="983967"/>
    <lineage>
        <taxon>Eukaryota</taxon>
        <taxon>Fungi</taxon>
        <taxon>Dikarya</taxon>
        <taxon>Ascomycota</taxon>
        <taxon>Saccharomycotina</taxon>
        <taxon>Pichiomycetes</taxon>
        <taxon>Pichiales</taxon>
        <taxon>Pichiaceae</taxon>
        <taxon>Ogataea</taxon>
        <taxon>Ogataea/Candida clade</taxon>
    </lineage>
</organism>
<evidence type="ECO:0000259" key="2">
    <source>
        <dbReference type="Pfam" id="PF00339"/>
    </source>
</evidence>
<protein>
    <recommendedName>
        <fullName evidence="2">Arrestin-like N-terminal domain-containing protein</fullName>
    </recommendedName>
</protein>
<dbReference type="Proteomes" id="UP000094801">
    <property type="component" value="Unassembled WGS sequence"/>
</dbReference>
<dbReference type="GO" id="GO:0005829">
    <property type="term" value="C:cytosol"/>
    <property type="evidence" value="ECO:0007669"/>
    <property type="project" value="TreeGrafter"/>
</dbReference>
<dbReference type="GO" id="GO:0070086">
    <property type="term" value="P:ubiquitin-dependent endocytosis"/>
    <property type="evidence" value="ECO:0007669"/>
    <property type="project" value="TreeGrafter"/>
</dbReference>
<reference evidence="4" key="1">
    <citation type="submission" date="2016-04" db="EMBL/GenBank/DDBJ databases">
        <title>Comparative genomics of biotechnologically important yeasts.</title>
        <authorList>
            <consortium name="DOE Joint Genome Institute"/>
            <person name="Riley R."/>
            <person name="Haridas S."/>
            <person name="Wolfe K.H."/>
            <person name="Lopes M.R."/>
            <person name="Hittinger C.T."/>
            <person name="Goker M."/>
            <person name="Salamov A."/>
            <person name="Wisecaver J."/>
            <person name="Long T.M."/>
            <person name="Aerts A.L."/>
            <person name="Barry K."/>
            <person name="Choi C."/>
            <person name="Clum A."/>
            <person name="Coughlan A.Y."/>
            <person name="Deshpande S."/>
            <person name="Douglass A.P."/>
            <person name="Hanson S.J."/>
            <person name="Klenk H.-P."/>
            <person name="Labutti K."/>
            <person name="Lapidus A."/>
            <person name="Lindquist E."/>
            <person name="Lipzen A."/>
            <person name="Meier-Kolthoff J.P."/>
            <person name="Ohm R.A."/>
            <person name="Otillar R.P."/>
            <person name="Pangilinan J."/>
            <person name="Peng Y."/>
            <person name="Rokas A."/>
            <person name="Rosa C.A."/>
            <person name="Scheuner C."/>
            <person name="Sibirny A.A."/>
            <person name="Slot J.C."/>
            <person name="Stielow J.B."/>
            <person name="Sun H."/>
            <person name="Kurtzman C.P."/>
            <person name="Blackwell M."/>
            <person name="Grigoriev I.V."/>
            <person name="Jeffries T.W."/>
        </authorList>
    </citation>
    <scope>NUCLEOTIDE SEQUENCE [LARGE SCALE GENOMIC DNA]</scope>
    <source>
        <strain evidence="4">NRRL YB-2248</strain>
    </source>
</reference>
<keyword evidence="4" id="KW-1185">Reference proteome</keyword>
<gene>
    <name evidence="3" type="ORF">CANARDRAFT_203079</name>
</gene>
<evidence type="ECO:0000313" key="3">
    <source>
        <dbReference type="EMBL" id="ODV83463.1"/>
    </source>
</evidence>
<dbReference type="InterPro" id="IPR014752">
    <property type="entry name" value="Arrestin-like_C"/>
</dbReference>
<dbReference type="Pfam" id="PF00339">
    <property type="entry name" value="Arrestin_N"/>
    <property type="match status" value="1"/>
</dbReference>
<sequence length="523" mass="58820">MGSSSCELRVVINKPSSGEAFTNFDRLTGRVHLKVKAELTLSSIQVKLQGISKTAIEIPKERLNGGKSKLVFETHRLLYDTETVFPSQSQRLTASNVKDFTLLPGNYHYPFEFLIPLKSKCSKLTGISNKVQILHNSAKTGIELIGESEKHIELNLPPSLSGSGDGSTIKYFVKATLKRPGLLKSNIRCYEPFIFLPIDDSYMLTFDDRQIFTKRDFVIKDKYPEVVAHIPPPTSTQSQFPAQPQTPPSNIRRTSSSNSQTSLSSASSPVSSPYSKIKPRDLHVKPVDLKLSLEIRFRYPAYVIPTKPPNYKICILTELPPSTFELFNGESSGLGCIYIRYFQVELVTNSKTRVSSYKDQQSSKTTIYVNGRLNYKLDLASTKESHITNSKGEPLYEIEIPKKIYKDAILPDNIAPSFITCNIARSYKLLVNVGISDSSDSETVQMIPLETHIEVLSGVEPPIQDSQYLENSHNENDTFGISHTTDGARVMDSALPTYEEVIKENRYRRAFEQSDQYYINLED</sequence>
<evidence type="ECO:0000313" key="4">
    <source>
        <dbReference type="Proteomes" id="UP000094801"/>
    </source>
</evidence>
<dbReference type="GO" id="GO:0031625">
    <property type="term" value="F:ubiquitin protein ligase binding"/>
    <property type="evidence" value="ECO:0007669"/>
    <property type="project" value="TreeGrafter"/>
</dbReference>
<name>A0A1E4SVD5_9ASCO</name>
<dbReference type="OrthoDB" id="3365616at2759"/>
<accession>A0A1E4SVD5</accession>